<protein>
    <submittedName>
        <fullName evidence="3">Uncharacterized protein</fullName>
    </submittedName>
</protein>
<accession>A0A197JDK4</accession>
<dbReference type="OrthoDB" id="2411428at2759"/>
<dbReference type="EMBL" id="KV442126">
    <property type="protein sequence ID" value="OAQ23200.1"/>
    <property type="molecule type" value="Genomic_DNA"/>
</dbReference>
<dbReference type="Proteomes" id="UP000078512">
    <property type="component" value="Unassembled WGS sequence"/>
</dbReference>
<feature type="transmembrane region" description="Helical" evidence="2">
    <location>
        <begin position="407"/>
        <end position="430"/>
    </location>
</feature>
<keyword evidence="2" id="KW-0472">Membrane</keyword>
<dbReference type="AlphaFoldDB" id="A0A197JDK4"/>
<name>A0A197JDK4_9FUNG</name>
<gene>
    <name evidence="3" type="ORF">K457DRAFT_25284</name>
</gene>
<evidence type="ECO:0000256" key="2">
    <source>
        <dbReference type="SAM" id="Phobius"/>
    </source>
</evidence>
<keyword evidence="4" id="KW-1185">Reference proteome</keyword>
<feature type="compositionally biased region" description="Low complexity" evidence="1">
    <location>
        <begin position="568"/>
        <end position="588"/>
    </location>
</feature>
<evidence type="ECO:0000313" key="4">
    <source>
        <dbReference type="Proteomes" id="UP000078512"/>
    </source>
</evidence>
<keyword evidence="2" id="KW-0812">Transmembrane</keyword>
<reference evidence="3 4" key="1">
    <citation type="submission" date="2016-05" db="EMBL/GenBank/DDBJ databases">
        <title>Genome sequencing reveals origins of a unique bacterial endosymbiosis in the earliest lineages of terrestrial Fungi.</title>
        <authorList>
            <consortium name="DOE Joint Genome Institute"/>
            <person name="Uehling J."/>
            <person name="Gryganskyi A."/>
            <person name="Hameed K."/>
            <person name="Tschaplinski T."/>
            <person name="Misztal P."/>
            <person name="Wu S."/>
            <person name="Desiro A."/>
            <person name="Vande Pol N."/>
            <person name="Du Z.-Y."/>
            <person name="Zienkiewicz A."/>
            <person name="Zienkiewicz K."/>
            <person name="Morin E."/>
            <person name="Tisserant E."/>
            <person name="Splivallo R."/>
            <person name="Hainaut M."/>
            <person name="Henrissat B."/>
            <person name="Ohm R."/>
            <person name="Kuo A."/>
            <person name="Yan J."/>
            <person name="Lipzen A."/>
            <person name="Nolan M."/>
            <person name="Labutti K."/>
            <person name="Barry K."/>
            <person name="Goldstein A."/>
            <person name="Labbe J."/>
            <person name="Schadt C."/>
            <person name="Tuskan G."/>
            <person name="Grigoriev I."/>
            <person name="Martin F."/>
            <person name="Vilgalys R."/>
            <person name="Bonito G."/>
        </authorList>
    </citation>
    <scope>NUCLEOTIDE SEQUENCE [LARGE SCALE GENOMIC DNA]</scope>
    <source>
        <strain evidence="3 4">AG-77</strain>
    </source>
</reference>
<evidence type="ECO:0000256" key="1">
    <source>
        <dbReference type="SAM" id="MobiDB-lite"/>
    </source>
</evidence>
<proteinExistence type="predicted"/>
<organism evidence="3 4">
    <name type="scientific">Linnemannia elongata AG-77</name>
    <dbReference type="NCBI Taxonomy" id="1314771"/>
    <lineage>
        <taxon>Eukaryota</taxon>
        <taxon>Fungi</taxon>
        <taxon>Fungi incertae sedis</taxon>
        <taxon>Mucoromycota</taxon>
        <taxon>Mortierellomycotina</taxon>
        <taxon>Mortierellomycetes</taxon>
        <taxon>Mortierellales</taxon>
        <taxon>Mortierellaceae</taxon>
        <taxon>Linnemannia</taxon>
    </lineage>
</organism>
<feature type="region of interest" description="Disordered" evidence="1">
    <location>
        <begin position="469"/>
        <end position="502"/>
    </location>
</feature>
<feature type="region of interest" description="Disordered" evidence="1">
    <location>
        <begin position="564"/>
        <end position="630"/>
    </location>
</feature>
<feature type="compositionally biased region" description="Basic and acidic residues" evidence="1">
    <location>
        <begin position="469"/>
        <end position="494"/>
    </location>
</feature>
<keyword evidence="2" id="KW-1133">Transmembrane helix</keyword>
<sequence length="630" mass="69440">MGKLDLQCITLAGSRFIGLAYTCPTASYPEHSTHDDFTHVVLIQSNPNPQNLTNLSWSLVSAWPRTANIRSDLYSSLACHVNPLTGVFTLMSNFSGNLFDDRYYDQKSDLESVPLRPPGGFQYIPPSRGGRPEMWADFGLNSNYGWGNVSATFDLFTWPGSLQLYHARIGNTVNGTINLSLLVPSPETMPDGPSKFVNVANYTLNPDVHGFPMKVAYANNSIYQLGRLITDKRTGEFGYFLTQIPLDTTATGFKLPTDLVAYDASAVQSCQMETTKIWYSSPQATLYVLCSVPSIPGRPDFSRTRLLVTWIKNGDKALNKPSNITTYTERPLIQPIDRNDSSGAGVWTYLNGYYRSQSDVLIDPVSGGLKELNPQGLSLNPVTIPEPYGYDQDENTLSPTSFVEENLALIIAGAVIGFLLILAAICFIPFRRRWRRSWRAKWSTFKTQTWPRWVRKVRLKLIDLLKEKEDTGGGDRDAEDKALQGKRDVSKDSEDGFNSNKFEEHSMNSLEGLEGCDKILVTDDMDLSGLGSPLAMMDVATGYMNGVRLEAHPRPGVVTSLANSKRISSSNGGSSSSFEADDSPSSPEYLNLVTPSAPALHTSSEDIVNISQASPPSRSPHESPNTILPL</sequence>
<feature type="compositionally biased region" description="Polar residues" evidence="1">
    <location>
        <begin position="601"/>
        <end position="630"/>
    </location>
</feature>
<evidence type="ECO:0000313" key="3">
    <source>
        <dbReference type="EMBL" id="OAQ23200.1"/>
    </source>
</evidence>